<evidence type="ECO:0000313" key="3">
    <source>
        <dbReference type="Proteomes" id="UP001500582"/>
    </source>
</evidence>
<dbReference type="SUPFAM" id="SSF48452">
    <property type="entry name" value="TPR-like"/>
    <property type="match status" value="1"/>
</dbReference>
<accession>A0ABP8GIQ7</accession>
<dbReference type="Proteomes" id="UP001500582">
    <property type="component" value="Unassembled WGS sequence"/>
</dbReference>
<organism evidence="2 3">
    <name type="scientific">Mucilaginibacter gynuensis</name>
    <dbReference type="NCBI Taxonomy" id="1302236"/>
    <lineage>
        <taxon>Bacteria</taxon>
        <taxon>Pseudomonadati</taxon>
        <taxon>Bacteroidota</taxon>
        <taxon>Sphingobacteriia</taxon>
        <taxon>Sphingobacteriales</taxon>
        <taxon>Sphingobacteriaceae</taxon>
        <taxon>Mucilaginibacter</taxon>
    </lineage>
</organism>
<keyword evidence="1" id="KW-0802">TPR repeat</keyword>
<evidence type="ECO:0008006" key="4">
    <source>
        <dbReference type="Google" id="ProtNLM"/>
    </source>
</evidence>
<keyword evidence="3" id="KW-1185">Reference proteome</keyword>
<comment type="caution">
    <text evidence="2">The sequence shown here is derived from an EMBL/GenBank/DDBJ whole genome shotgun (WGS) entry which is preliminary data.</text>
</comment>
<protein>
    <recommendedName>
        <fullName evidence="4">Tetratricopeptide repeat protein</fullName>
    </recommendedName>
</protein>
<sequence length="944" mass="107966">MLLAACSLEKKSGLNRRLQNLTAHYNILFNAREILKQKQDAYAASFVDNYTEILSVYQDTAAVTGEDKDLAAAISKAQTIINFKEQSNYLGDAYLVLGKANYLGSNYFNAVEYFDYVIRSYTEKPELVQEALVWKARALLYLKQQEQAKLVLDTAIQNINPKKNITADVYASKLQYDIVAQEYADAEQMAVNAIKYSNSTMQRLRWTFILAQLQELNQKPADAIANYTRIVRSNASFGMAFNADLNRIRIEDKRDGIKISRVDRLRSLLKNQNNKEFTDQIYYQIAQIYYTEGDVDKAIDNYKLSTKYSLQNQNQKGLSYLRLADVYFKNKADYVNAKMYYDSTLANLSPNYPGYITIKKKSDNLQLLTDNLKIIAHEDTLQMLAGLSEDARKAKIDEMVNRNTMQQQQRVSAPLNNNVTPGNLADYTQNPQASTPDGNSFYFYNNKAVSQGFSVFKRKWGNRRLEDNWRRSQRSNSNLTVNNTTNDPDAVVNTSAQKDVQTVSNSNYRQELVQSIPYTEDQMLESNLKIYNAYLDIGNFYRDILEDKKEAIANYELLLARFPDHPNKSSIYYNLYRLYSDIDVAKAEDYKNRLLKEYGDTPYAKVILDPEYAKHVSDADAEFNALYNQVYDLYAKRKYTDVIQQAEMLLQQYPLNKLSSQLEYLKIIANGHQVKLPPFKADLIAEVNKYPDDQLVTPLVKQHLAFIESHTAEIAARRFALLDDDYIPFLQAPIEPLQPQFAQVAERRIEKPIEGAKQKQPSAAAVNKAKPLTLGEVKALDRPVIERSATDSVNSKPADVPVIAGNKPVVDSAANAPAKPKKAYPFTEADKTNYYFVINVADNRTSLSSSRFGVGQFNRSRYQGVDIKHQLKDVGANNQLIFVGRFYSLEAVKIYARSIVPLMPDIMKVPKEKYSFFIITQQNLDKLTDKKTLDNYVEYYQDNF</sequence>
<gene>
    <name evidence="2" type="ORF">GCM10023149_26710</name>
</gene>
<evidence type="ECO:0000313" key="2">
    <source>
        <dbReference type="EMBL" id="GAA4324818.1"/>
    </source>
</evidence>
<dbReference type="PROSITE" id="PS50005">
    <property type="entry name" value="TPR"/>
    <property type="match status" value="1"/>
</dbReference>
<dbReference type="EMBL" id="BAABFT010000006">
    <property type="protein sequence ID" value="GAA4324818.1"/>
    <property type="molecule type" value="Genomic_DNA"/>
</dbReference>
<dbReference type="SMART" id="SM00028">
    <property type="entry name" value="TPR"/>
    <property type="match status" value="4"/>
</dbReference>
<reference evidence="3" key="1">
    <citation type="journal article" date="2019" name="Int. J. Syst. Evol. Microbiol.">
        <title>The Global Catalogue of Microorganisms (GCM) 10K type strain sequencing project: providing services to taxonomists for standard genome sequencing and annotation.</title>
        <authorList>
            <consortium name="The Broad Institute Genomics Platform"/>
            <consortium name="The Broad Institute Genome Sequencing Center for Infectious Disease"/>
            <person name="Wu L."/>
            <person name="Ma J."/>
        </authorList>
    </citation>
    <scope>NUCLEOTIDE SEQUENCE [LARGE SCALE GENOMIC DNA]</scope>
    <source>
        <strain evidence="3">JCM 17705</strain>
    </source>
</reference>
<feature type="repeat" description="TPR" evidence="1">
    <location>
        <begin position="279"/>
        <end position="312"/>
    </location>
</feature>
<evidence type="ECO:0000256" key="1">
    <source>
        <dbReference type="PROSITE-ProRule" id="PRU00339"/>
    </source>
</evidence>
<name>A0ABP8GIQ7_9SPHI</name>
<dbReference type="Gene3D" id="1.25.40.10">
    <property type="entry name" value="Tetratricopeptide repeat domain"/>
    <property type="match status" value="3"/>
</dbReference>
<dbReference type="InterPro" id="IPR011990">
    <property type="entry name" value="TPR-like_helical_dom_sf"/>
</dbReference>
<proteinExistence type="predicted"/>
<dbReference type="InterPro" id="IPR019734">
    <property type="entry name" value="TPR_rpt"/>
</dbReference>